<evidence type="ECO:0000313" key="2">
    <source>
        <dbReference type="EMBL" id="NYI05244.1"/>
    </source>
</evidence>
<accession>A0A852ZWY6</accession>
<keyword evidence="3" id="KW-1185">Reference proteome</keyword>
<dbReference type="PROSITE" id="PS51674">
    <property type="entry name" value="4FE4S_WBL"/>
    <property type="match status" value="1"/>
</dbReference>
<comment type="caution">
    <text evidence="2">The sequence shown here is derived from an EMBL/GenBank/DDBJ whole genome shotgun (WGS) entry which is preliminary data.</text>
</comment>
<proteinExistence type="predicted"/>
<reference evidence="2 3" key="1">
    <citation type="submission" date="2020-07" db="EMBL/GenBank/DDBJ databases">
        <title>Sequencing the genomes of 1000 actinobacteria strains.</title>
        <authorList>
            <person name="Klenk H.-P."/>
        </authorList>
    </citation>
    <scope>NUCLEOTIDE SEQUENCE [LARGE SCALE GENOMIC DNA]</scope>
    <source>
        <strain evidence="2 3">DSM 42178</strain>
    </source>
</reference>
<dbReference type="InterPro" id="IPR034768">
    <property type="entry name" value="4FE4S_WBL"/>
</dbReference>
<feature type="domain" description="4Fe-4S Wbl-type" evidence="1">
    <location>
        <begin position="16"/>
        <end position="74"/>
    </location>
</feature>
<evidence type="ECO:0000313" key="3">
    <source>
        <dbReference type="Proteomes" id="UP000567795"/>
    </source>
</evidence>
<evidence type="ECO:0000259" key="1">
    <source>
        <dbReference type="PROSITE" id="PS51674"/>
    </source>
</evidence>
<organism evidence="2 3">
    <name type="scientific">Allostreptomyces psammosilenae</name>
    <dbReference type="NCBI Taxonomy" id="1892865"/>
    <lineage>
        <taxon>Bacteria</taxon>
        <taxon>Bacillati</taxon>
        <taxon>Actinomycetota</taxon>
        <taxon>Actinomycetes</taxon>
        <taxon>Kitasatosporales</taxon>
        <taxon>Streptomycetaceae</taxon>
        <taxon>Allostreptomyces</taxon>
    </lineage>
</organism>
<gene>
    <name evidence="2" type="ORF">FHU37_002187</name>
</gene>
<dbReference type="RefSeq" id="WP_179814015.1">
    <property type="nucleotide sequence ID" value="NZ_JACBZD010000001.1"/>
</dbReference>
<dbReference type="Proteomes" id="UP000567795">
    <property type="component" value="Unassembled WGS sequence"/>
</dbReference>
<dbReference type="EMBL" id="JACBZD010000001">
    <property type="protein sequence ID" value="NYI05244.1"/>
    <property type="molecule type" value="Genomic_DNA"/>
</dbReference>
<sequence length="83" mass="9122">MPAPPPDVSDWRTQAACADLPQRTVFATRRQHALPALRACAACPVRARCLEVVAPQDNWFDGVSGGRLWRNGREVRVLAAQAE</sequence>
<dbReference type="AlphaFoldDB" id="A0A852ZWY6"/>
<protein>
    <recommendedName>
        <fullName evidence="1">4Fe-4S Wbl-type domain-containing protein</fullName>
    </recommendedName>
</protein>
<name>A0A852ZWY6_9ACTN</name>
<dbReference type="Pfam" id="PF02467">
    <property type="entry name" value="Whib"/>
    <property type="match status" value="1"/>
</dbReference>